<sequence length="54" mass="6188">MHSVGCFLFGFSLHINTLRECHICNAWSMMDLFLCSVKLSLIIIVYKAKVPKDL</sequence>
<proteinExistence type="predicted"/>
<dbReference type="AlphaFoldDB" id="K3Z1Z6"/>
<dbReference type="InParanoid" id="K3Z1Z6"/>
<name>K3Z1Z6_SETIT</name>
<dbReference type="Gramene" id="KQL30662">
    <property type="protein sequence ID" value="KQL30662"/>
    <property type="gene ID" value="SETIT_020564mg"/>
</dbReference>
<dbReference type="EMBL" id="AGNK02000454">
    <property type="status" value="NOT_ANNOTATED_CDS"/>
    <property type="molecule type" value="Genomic_DNA"/>
</dbReference>
<reference evidence="2" key="1">
    <citation type="journal article" date="2012" name="Nat. Biotechnol.">
        <title>Reference genome sequence of the model plant Setaria.</title>
        <authorList>
            <person name="Bennetzen J.L."/>
            <person name="Schmutz J."/>
            <person name="Wang H."/>
            <person name="Percifield R."/>
            <person name="Hawkins J."/>
            <person name="Pontaroli A.C."/>
            <person name="Estep M."/>
            <person name="Feng L."/>
            <person name="Vaughn J.N."/>
            <person name="Grimwood J."/>
            <person name="Jenkins J."/>
            <person name="Barry K."/>
            <person name="Lindquist E."/>
            <person name="Hellsten U."/>
            <person name="Deshpande S."/>
            <person name="Wang X."/>
            <person name="Wu X."/>
            <person name="Mitros T."/>
            <person name="Triplett J."/>
            <person name="Yang X."/>
            <person name="Ye C.Y."/>
            <person name="Mauro-Herrera M."/>
            <person name="Wang L."/>
            <person name="Li P."/>
            <person name="Sharma M."/>
            <person name="Sharma R."/>
            <person name="Ronald P.C."/>
            <person name="Panaud O."/>
            <person name="Kellogg E.A."/>
            <person name="Brutnell T.P."/>
            <person name="Doust A.N."/>
            <person name="Tuskan G.A."/>
            <person name="Rokhsar D."/>
            <person name="Devos K.M."/>
        </authorList>
    </citation>
    <scope>NUCLEOTIDE SEQUENCE [LARGE SCALE GENOMIC DNA]</scope>
    <source>
        <strain evidence="2">cv. Yugu1</strain>
    </source>
</reference>
<evidence type="ECO:0000313" key="2">
    <source>
        <dbReference type="Proteomes" id="UP000004995"/>
    </source>
</evidence>
<reference evidence="1" key="2">
    <citation type="submission" date="2018-08" db="UniProtKB">
        <authorList>
            <consortium name="EnsemblPlants"/>
        </authorList>
    </citation>
    <scope>IDENTIFICATION</scope>
    <source>
        <strain evidence="1">Yugu1</strain>
    </source>
</reference>
<organism evidence="1 2">
    <name type="scientific">Setaria italica</name>
    <name type="common">Foxtail millet</name>
    <name type="synonym">Panicum italicum</name>
    <dbReference type="NCBI Taxonomy" id="4555"/>
    <lineage>
        <taxon>Eukaryota</taxon>
        <taxon>Viridiplantae</taxon>
        <taxon>Streptophyta</taxon>
        <taxon>Embryophyta</taxon>
        <taxon>Tracheophyta</taxon>
        <taxon>Spermatophyta</taxon>
        <taxon>Magnoliopsida</taxon>
        <taxon>Liliopsida</taxon>
        <taxon>Poales</taxon>
        <taxon>Poaceae</taxon>
        <taxon>PACMAD clade</taxon>
        <taxon>Panicoideae</taxon>
        <taxon>Panicodae</taxon>
        <taxon>Paniceae</taxon>
        <taxon>Cenchrinae</taxon>
        <taxon>Setaria</taxon>
    </lineage>
</organism>
<dbReference type="HOGENOM" id="CLU_3053947_0_0_1"/>
<evidence type="ECO:0000313" key="1">
    <source>
        <dbReference type="EnsemblPlants" id="KQL30662"/>
    </source>
</evidence>
<dbReference type="EnsemblPlants" id="KQL30662">
    <property type="protein sequence ID" value="KQL30662"/>
    <property type="gene ID" value="SETIT_020564mg"/>
</dbReference>
<accession>K3Z1Z6</accession>
<keyword evidence="2" id="KW-1185">Reference proteome</keyword>
<protein>
    <submittedName>
        <fullName evidence="1">Uncharacterized protein</fullName>
    </submittedName>
</protein>
<dbReference type="Proteomes" id="UP000004995">
    <property type="component" value="Unassembled WGS sequence"/>
</dbReference>